<evidence type="ECO:0000313" key="2">
    <source>
        <dbReference type="EMBL" id="GGM84714.1"/>
    </source>
</evidence>
<reference evidence="2" key="1">
    <citation type="journal article" date="2014" name="Int. J. Syst. Evol. Microbiol.">
        <title>Complete genome sequence of Corynebacterium casei LMG S-19264T (=DSM 44701T), isolated from a smear-ripened cheese.</title>
        <authorList>
            <consortium name="US DOE Joint Genome Institute (JGI-PGF)"/>
            <person name="Walter F."/>
            <person name="Albersmeier A."/>
            <person name="Kalinowski J."/>
            <person name="Ruckert C."/>
        </authorList>
    </citation>
    <scope>NUCLEOTIDE SEQUENCE</scope>
    <source>
        <strain evidence="2">CGMCC 4.5737</strain>
    </source>
</reference>
<protein>
    <recommendedName>
        <fullName evidence="4">Lipoprotein</fullName>
    </recommendedName>
</protein>
<organism evidence="2 3">
    <name type="scientific">Longimycelium tulufanense</name>
    <dbReference type="NCBI Taxonomy" id="907463"/>
    <lineage>
        <taxon>Bacteria</taxon>
        <taxon>Bacillati</taxon>
        <taxon>Actinomycetota</taxon>
        <taxon>Actinomycetes</taxon>
        <taxon>Pseudonocardiales</taxon>
        <taxon>Pseudonocardiaceae</taxon>
        <taxon>Longimycelium</taxon>
    </lineage>
</organism>
<evidence type="ECO:0000313" key="3">
    <source>
        <dbReference type="Proteomes" id="UP000637578"/>
    </source>
</evidence>
<name>A0A8J3CKY4_9PSEU</name>
<feature type="chain" id="PRO_5039173382" description="Lipoprotein" evidence="1">
    <location>
        <begin position="18"/>
        <end position="100"/>
    </location>
</feature>
<keyword evidence="1" id="KW-0732">Signal</keyword>
<reference evidence="2" key="2">
    <citation type="submission" date="2020-09" db="EMBL/GenBank/DDBJ databases">
        <authorList>
            <person name="Sun Q."/>
            <person name="Zhou Y."/>
        </authorList>
    </citation>
    <scope>NUCLEOTIDE SEQUENCE</scope>
    <source>
        <strain evidence="2">CGMCC 4.5737</strain>
    </source>
</reference>
<dbReference type="PROSITE" id="PS51257">
    <property type="entry name" value="PROKAR_LIPOPROTEIN"/>
    <property type="match status" value="1"/>
</dbReference>
<feature type="signal peptide" evidence="1">
    <location>
        <begin position="1"/>
        <end position="17"/>
    </location>
</feature>
<accession>A0A8J3CKY4</accession>
<proteinExistence type="predicted"/>
<evidence type="ECO:0008006" key="4">
    <source>
        <dbReference type="Google" id="ProtNLM"/>
    </source>
</evidence>
<dbReference type="RefSeq" id="WP_189062206.1">
    <property type="nucleotide sequence ID" value="NZ_BMMK01000079.1"/>
</dbReference>
<gene>
    <name evidence="2" type="ORF">GCM10012275_64300</name>
</gene>
<dbReference type="AlphaFoldDB" id="A0A8J3CKY4"/>
<evidence type="ECO:0000256" key="1">
    <source>
        <dbReference type="SAM" id="SignalP"/>
    </source>
</evidence>
<sequence>MTRPALPALLGATLATAVLVAGCQPGPAVDDGPPLTDWTYDSIGHPARAGHPERGPEGTYVVCHRGRKGSPRKLVAVPGHVATALRPGDPCPHGTTLDQW</sequence>
<comment type="caution">
    <text evidence="2">The sequence shown here is derived from an EMBL/GenBank/DDBJ whole genome shotgun (WGS) entry which is preliminary data.</text>
</comment>
<dbReference type="Proteomes" id="UP000637578">
    <property type="component" value="Unassembled WGS sequence"/>
</dbReference>
<keyword evidence="3" id="KW-1185">Reference proteome</keyword>
<dbReference type="EMBL" id="BMMK01000079">
    <property type="protein sequence ID" value="GGM84714.1"/>
    <property type="molecule type" value="Genomic_DNA"/>
</dbReference>